<reference evidence="2" key="1">
    <citation type="submission" date="2018-07" db="EMBL/GenBank/DDBJ databases">
        <title>Annotation of Aphanomyces astaci genome assembly.</title>
        <authorList>
            <person name="Studholme D.J."/>
        </authorList>
    </citation>
    <scope>NUCLEOTIDE SEQUENCE [LARGE SCALE GENOMIC DNA]</scope>
    <source>
        <strain evidence="2">Pc</strain>
    </source>
</reference>
<comment type="caution">
    <text evidence="2">The sequence shown here is derived from an EMBL/GenBank/DDBJ whole genome shotgun (WGS) entry which is preliminary data.</text>
</comment>
<dbReference type="GO" id="GO:0003676">
    <property type="term" value="F:nucleic acid binding"/>
    <property type="evidence" value="ECO:0007669"/>
    <property type="project" value="InterPro"/>
</dbReference>
<dbReference type="InterPro" id="IPR004875">
    <property type="entry name" value="DDE_SF_endonuclease_dom"/>
</dbReference>
<dbReference type="AlphaFoldDB" id="A0A3R7WN47"/>
<dbReference type="Proteomes" id="UP000284702">
    <property type="component" value="Unassembled WGS sequence"/>
</dbReference>
<dbReference type="Pfam" id="PF03184">
    <property type="entry name" value="DDE_1"/>
    <property type="match status" value="1"/>
</dbReference>
<evidence type="ECO:0000313" key="3">
    <source>
        <dbReference type="Proteomes" id="UP000284702"/>
    </source>
</evidence>
<sequence>MRMTAVLTARAEGQKLPLLLIMKGVPGARIETKEFPTFPRDYHYAIQENAWMDALVWRQYLRNVLGESIEEPSVVLMDNFECYVSDESYNPCMKNLAPTFGRYGRTQPRYANHLTSE</sequence>
<protein>
    <recommendedName>
        <fullName evidence="1">DDE-1 domain-containing protein</fullName>
    </recommendedName>
</protein>
<evidence type="ECO:0000313" key="2">
    <source>
        <dbReference type="EMBL" id="RQM30085.1"/>
    </source>
</evidence>
<evidence type="ECO:0000259" key="1">
    <source>
        <dbReference type="Pfam" id="PF03184"/>
    </source>
</evidence>
<accession>A0A3R7WN47</accession>
<name>A0A3R7WN47_APHAT</name>
<keyword evidence="3" id="KW-1185">Reference proteome</keyword>
<gene>
    <name evidence="2" type="ORF">B5M09_012526</name>
</gene>
<dbReference type="EMBL" id="MZMZ02000965">
    <property type="protein sequence ID" value="RQM30085.1"/>
    <property type="molecule type" value="Genomic_DNA"/>
</dbReference>
<organism evidence="2 3">
    <name type="scientific">Aphanomyces astaci</name>
    <name type="common">Crayfish plague agent</name>
    <dbReference type="NCBI Taxonomy" id="112090"/>
    <lineage>
        <taxon>Eukaryota</taxon>
        <taxon>Sar</taxon>
        <taxon>Stramenopiles</taxon>
        <taxon>Oomycota</taxon>
        <taxon>Saprolegniomycetes</taxon>
        <taxon>Saprolegniales</taxon>
        <taxon>Verrucalvaceae</taxon>
        <taxon>Aphanomyces</taxon>
    </lineage>
</organism>
<feature type="domain" description="DDE-1" evidence="1">
    <location>
        <begin position="2"/>
        <end position="94"/>
    </location>
</feature>
<proteinExistence type="predicted"/>